<dbReference type="EMBL" id="AEWX01000015">
    <property type="protein sequence ID" value="EGC20403.1"/>
    <property type="molecule type" value="Genomic_DNA"/>
</dbReference>
<gene>
    <name evidence="1" type="ORF">HMPREF9141_1039</name>
</gene>
<organism evidence="1 2">
    <name type="scientific">Prevotella multiformis DSM 16608</name>
    <dbReference type="NCBI Taxonomy" id="888743"/>
    <lineage>
        <taxon>Bacteria</taxon>
        <taxon>Pseudomonadati</taxon>
        <taxon>Bacteroidota</taxon>
        <taxon>Bacteroidia</taxon>
        <taxon>Bacteroidales</taxon>
        <taxon>Prevotellaceae</taxon>
        <taxon>Prevotella</taxon>
    </lineage>
</organism>
<comment type="caution">
    <text evidence="1">The sequence shown here is derived from an EMBL/GenBank/DDBJ whole genome shotgun (WGS) entry which is preliminary data.</text>
</comment>
<protein>
    <submittedName>
        <fullName evidence="1">Uncharacterized protein</fullName>
    </submittedName>
</protein>
<dbReference type="AlphaFoldDB" id="F0F622"/>
<sequence>MLKKPRTYRCDGIRQRFADSVLKTVGMGLPGVLFPTAGNPVPGIWE</sequence>
<evidence type="ECO:0000313" key="1">
    <source>
        <dbReference type="EMBL" id="EGC20403.1"/>
    </source>
</evidence>
<proteinExistence type="predicted"/>
<dbReference type="Proteomes" id="UP000005697">
    <property type="component" value="Unassembled WGS sequence"/>
</dbReference>
<dbReference type="HOGENOM" id="CLU_3187382_0_0_10"/>
<accession>F0F622</accession>
<reference evidence="1 2" key="1">
    <citation type="submission" date="2011-01" db="EMBL/GenBank/DDBJ databases">
        <authorList>
            <person name="Muzny D."/>
            <person name="Qin X."/>
            <person name="Deng J."/>
            <person name="Jiang H."/>
            <person name="Liu Y."/>
            <person name="Qu J."/>
            <person name="Song X.-Z."/>
            <person name="Zhang L."/>
            <person name="Thornton R."/>
            <person name="Coyle M."/>
            <person name="Francisco L."/>
            <person name="Jackson L."/>
            <person name="Javaid M."/>
            <person name="Korchina V."/>
            <person name="Kovar C."/>
            <person name="Mata R."/>
            <person name="Mathew T."/>
            <person name="Ngo R."/>
            <person name="Nguyen L."/>
            <person name="Nguyen N."/>
            <person name="Okwuonu G."/>
            <person name="Ongeri F."/>
            <person name="Pham C."/>
            <person name="Simmons D."/>
            <person name="Wilczek-Boney K."/>
            <person name="Hale W."/>
            <person name="Jakkamsetti A."/>
            <person name="Pham P."/>
            <person name="Ruth R."/>
            <person name="San Lucas F."/>
            <person name="Warren J."/>
            <person name="Zhang J."/>
            <person name="Zhao Z."/>
            <person name="Zhou C."/>
            <person name="Zhu D."/>
            <person name="Lee S."/>
            <person name="Bess C."/>
            <person name="Blankenburg K."/>
            <person name="Forbes L."/>
            <person name="Fu Q."/>
            <person name="Gubbala S."/>
            <person name="Hirani K."/>
            <person name="Jayaseelan J.C."/>
            <person name="Lara F."/>
            <person name="Munidasa M."/>
            <person name="Palculict T."/>
            <person name="Patil S."/>
            <person name="Pu L.-L."/>
            <person name="Saada N."/>
            <person name="Tang L."/>
            <person name="Weissenberger G."/>
            <person name="Zhu Y."/>
            <person name="Hemphill L."/>
            <person name="Shang Y."/>
            <person name="Youmans B."/>
            <person name="Ayvaz T."/>
            <person name="Ross M."/>
            <person name="Santibanez J."/>
            <person name="Aqrawi P."/>
            <person name="Gross S."/>
            <person name="Joshi V."/>
            <person name="Fowler G."/>
            <person name="Nazareth L."/>
            <person name="Reid J."/>
            <person name="Worley K."/>
            <person name="Petrosino J."/>
            <person name="Highlander S."/>
            <person name="Gibbs R."/>
        </authorList>
    </citation>
    <scope>NUCLEOTIDE SEQUENCE [LARGE SCALE GENOMIC DNA]</scope>
    <source>
        <strain evidence="1 2">DSM 16608</strain>
    </source>
</reference>
<keyword evidence="2" id="KW-1185">Reference proteome</keyword>
<evidence type="ECO:0000313" key="2">
    <source>
        <dbReference type="Proteomes" id="UP000005697"/>
    </source>
</evidence>
<name>F0F622_9BACT</name>